<feature type="transmembrane region" description="Helical" evidence="6">
    <location>
        <begin position="427"/>
        <end position="448"/>
    </location>
</feature>
<evidence type="ECO:0000256" key="3">
    <source>
        <dbReference type="ARBA" id="ARBA00022692"/>
    </source>
</evidence>
<dbReference type="InterPro" id="IPR004797">
    <property type="entry name" value="Competence_ComEC/Rec2"/>
</dbReference>
<feature type="domain" description="Metallo-beta-lactamase" evidence="7">
    <location>
        <begin position="536"/>
        <end position="716"/>
    </location>
</feature>
<accession>A0AAX2MFH1</accession>
<comment type="subcellular location">
    <subcellularLocation>
        <location evidence="1">Cell membrane</location>
        <topology evidence="1">Multi-pass membrane protein</topology>
    </subcellularLocation>
</comment>
<evidence type="ECO:0000256" key="6">
    <source>
        <dbReference type="SAM" id="Phobius"/>
    </source>
</evidence>
<dbReference type="InterPro" id="IPR035681">
    <property type="entry name" value="ComA-like_MBL"/>
</dbReference>
<feature type="transmembrane region" description="Helical" evidence="6">
    <location>
        <begin position="400"/>
        <end position="420"/>
    </location>
</feature>
<dbReference type="Pfam" id="PF13567">
    <property type="entry name" value="DUF4131"/>
    <property type="match status" value="1"/>
</dbReference>
<evidence type="ECO:0000313" key="8">
    <source>
        <dbReference type="EMBL" id="SUY93067.1"/>
    </source>
</evidence>
<keyword evidence="3 6" id="KW-0812">Transmembrane</keyword>
<protein>
    <submittedName>
        <fullName evidence="8">ComEC family competence protein</fullName>
    </submittedName>
</protein>
<dbReference type="NCBIfam" id="TIGR00360">
    <property type="entry name" value="ComEC_N-term"/>
    <property type="match status" value="1"/>
</dbReference>
<dbReference type="InterPro" id="IPR001279">
    <property type="entry name" value="Metallo-B-lactamas"/>
</dbReference>
<dbReference type="InterPro" id="IPR036866">
    <property type="entry name" value="RibonucZ/Hydroxyglut_hydro"/>
</dbReference>
<dbReference type="CDD" id="cd07731">
    <property type="entry name" value="ComA-like_MBL-fold"/>
    <property type="match status" value="1"/>
</dbReference>
<evidence type="ECO:0000259" key="7">
    <source>
        <dbReference type="SMART" id="SM00849"/>
    </source>
</evidence>
<dbReference type="Pfam" id="PF03772">
    <property type="entry name" value="Competence"/>
    <property type="match status" value="1"/>
</dbReference>
<organism evidence="8 9">
    <name type="scientific">Chromobacterium violaceum</name>
    <dbReference type="NCBI Taxonomy" id="536"/>
    <lineage>
        <taxon>Bacteria</taxon>
        <taxon>Pseudomonadati</taxon>
        <taxon>Pseudomonadota</taxon>
        <taxon>Betaproteobacteria</taxon>
        <taxon>Neisseriales</taxon>
        <taxon>Chromobacteriaceae</taxon>
        <taxon>Chromobacterium</taxon>
    </lineage>
</organism>
<evidence type="ECO:0000256" key="4">
    <source>
        <dbReference type="ARBA" id="ARBA00022989"/>
    </source>
</evidence>
<dbReference type="PANTHER" id="PTHR30619:SF1">
    <property type="entry name" value="RECOMBINATION PROTEIN 2"/>
    <property type="match status" value="1"/>
</dbReference>
<sequence length="782" mass="83575">MRKAPADRTGSSQATMIPEARASGNMSCWMAWVAGIVACAFLPSLPDPRWLAAAAGLAAVSALRFRSRSWVRHACMLALCLLMGLGYAALRAQWRLEQALPPAWWQKPVEMVATVRGLPDPGEYGVRLVLEVERTLTPGVALPERVQLHDYQRRDWPPGSRWQLGARFKPRRGSANAFGFDAERWLWSEGLLAGGSAGKARQRLQDRGDLMAWVDRWRGGQVARIERVLGAGRESALVAALTVGAQQRVAREDWQLFAATGLTHIVSVSGLHITMLAGLAAWGCARLVRRIPGLRAPRVATAMLALAAAALYSLLAGFTVPTQRTLFMLAVGSACLLWRRQLSPFQAWWLALAAVLLLDPFSALTPGLWLSFGLVAALMFSSLARRQPAAGWRAAAAGQWAAGIASLAPLAAMFGGFPLLSPLANALAIPYVSVLLTPLSLLAVALPWDGGLQLAAWLVRGFYWLVEALARGPAWHVAGTPWPLLALAVVGSVWLIAPRAVPGKALAGLLLLPMLVYRPPGPGWGAARATVLDVGQGLSVLVQTESHALLFDTGAGEAGRVVLPQLRGLGVDRLDALLLSHHDSDHDGAAAGVRAALPVARVLAGQPQSISGATVCAQGQGWDWDGVRFDMLGPPPGWVADEDNARSCVMRVATARQALLLSGDAPARLEEALAAQAGVKLASSVLVAGHHGSRTASSEAWLRAAGPRVAVISAGHLNRYRHPHPSVLERLRQKGAAVLRTDLDGALTLEMGETLAWRCLRREQPRYWREAGPCGEAVSLPD</sequence>
<evidence type="ECO:0000256" key="1">
    <source>
        <dbReference type="ARBA" id="ARBA00004651"/>
    </source>
</evidence>
<dbReference type="InterPro" id="IPR025405">
    <property type="entry name" value="DUF4131"/>
</dbReference>
<keyword evidence="4 6" id="KW-1133">Transmembrane helix</keyword>
<proteinExistence type="predicted"/>
<dbReference type="SMART" id="SM00849">
    <property type="entry name" value="Lactamase_B"/>
    <property type="match status" value="1"/>
</dbReference>
<comment type="caution">
    <text evidence="8">The sequence shown here is derived from an EMBL/GenBank/DDBJ whole genome shotgun (WGS) entry which is preliminary data.</text>
</comment>
<feature type="transmembrane region" description="Helical" evidence="6">
    <location>
        <begin position="350"/>
        <end position="380"/>
    </location>
</feature>
<evidence type="ECO:0000313" key="9">
    <source>
        <dbReference type="Proteomes" id="UP000254029"/>
    </source>
</evidence>
<reference evidence="8 9" key="1">
    <citation type="submission" date="2018-06" db="EMBL/GenBank/DDBJ databases">
        <authorList>
            <consortium name="Pathogen Informatics"/>
            <person name="Doyle S."/>
        </authorList>
    </citation>
    <scope>NUCLEOTIDE SEQUENCE [LARGE SCALE GENOMIC DNA]</scope>
    <source>
        <strain evidence="8 9">NCTC8684</strain>
    </source>
</reference>
<dbReference type="Pfam" id="PF00753">
    <property type="entry name" value="Lactamase_B"/>
    <property type="match status" value="1"/>
</dbReference>
<dbReference type="EMBL" id="UIGR01000002">
    <property type="protein sequence ID" value="SUY93067.1"/>
    <property type="molecule type" value="Genomic_DNA"/>
</dbReference>
<feature type="transmembrane region" description="Helical" evidence="6">
    <location>
        <begin position="70"/>
        <end position="90"/>
    </location>
</feature>
<dbReference type="PANTHER" id="PTHR30619">
    <property type="entry name" value="DNA INTERNALIZATION/COMPETENCE PROTEIN COMEC/REC2"/>
    <property type="match status" value="1"/>
</dbReference>
<feature type="transmembrane region" description="Helical" evidence="6">
    <location>
        <begin position="296"/>
        <end position="315"/>
    </location>
</feature>
<evidence type="ECO:0000256" key="5">
    <source>
        <dbReference type="ARBA" id="ARBA00023136"/>
    </source>
</evidence>
<keyword evidence="5 6" id="KW-0472">Membrane</keyword>
<dbReference type="SUPFAM" id="SSF56281">
    <property type="entry name" value="Metallo-hydrolase/oxidoreductase"/>
    <property type="match status" value="1"/>
</dbReference>
<dbReference type="NCBIfam" id="TIGR00361">
    <property type="entry name" value="ComEC_Rec2"/>
    <property type="match status" value="1"/>
</dbReference>
<dbReference type="AlphaFoldDB" id="A0AAX2MFH1"/>
<dbReference type="InterPro" id="IPR004477">
    <property type="entry name" value="ComEC_N"/>
</dbReference>
<gene>
    <name evidence="8" type="ORF">NCTC8684_04187</name>
</gene>
<dbReference type="Proteomes" id="UP000254029">
    <property type="component" value="Unassembled WGS sequence"/>
</dbReference>
<dbReference type="GO" id="GO:0030420">
    <property type="term" value="P:establishment of competence for transformation"/>
    <property type="evidence" value="ECO:0007669"/>
    <property type="project" value="InterPro"/>
</dbReference>
<dbReference type="Gene3D" id="3.60.15.10">
    <property type="entry name" value="Ribonuclease Z/Hydroxyacylglutathione hydrolase-like"/>
    <property type="match status" value="1"/>
</dbReference>
<name>A0AAX2MFH1_CHRVL</name>
<evidence type="ECO:0000256" key="2">
    <source>
        <dbReference type="ARBA" id="ARBA00022475"/>
    </source>
</evidence>
<dbReference type="InterPro" id="IPR052159">
    <property type="entry name" value="Competence_DNA_uptake"/>
</dbReference>
<dbReference type="GO" id="GO:0005886">
    <property type="term" value="C:plasma membrane"/>
    <property type="evidence" value="ECO:0007669"/>
    <property type="project" value="UniProtKB-SubCell"/>
</dbReference>
<keyword evidence="2" id="KW-1003">Cell membrane</keyword>
<feature type="transmembrane region" description="Helical" evidence="6">
    <location>
        <begin position="482"/>
        <end position="501"/>
    </location>
</feature>